<dbReference type="AlphaFoldDB" id="A0A0F9GWJ5"/>
<comment type="caution">
    <text evidence="1">The sequence shown here is derived from an EMBL/GenBank/DDBJ whole genome shotgun (WGS) entry which is preliminary data.</text>
</comment>
<sequence>GIELGPGLSGLVFKKEELDALVRALRPRGRALAVAETAASIPRQTVTGMMDIGQFGIQMATMFYRRPVNWGKAVARSLQAIGNEKAYLRWLDGSEDARFAARFGVDLGGSEFTEFTRQLFSRTRLGQAASDTLFDTVLNAAPRGFDSALAASRVYEFKALADAAIKAGDPETELYRVARYVNTKLGSTNTRSLGISTTQRQVENAFGFFSARYNRSIFGMIGYLQAKGVPAKDARESLTLLMLGGAATFYAMGKGLQAAGMDLPDKEILRRMDPRSGGEFMSYNFFGNEVGFGTAYRAYVKFIGDAIQKDSWTELDTPGEMVFQNPITRLIRGRTSPVTGTFVDSLTGNDFMGKEYGFAFTHMVQDPSLISEYFLDKFLALNLEAIMEARGGLSGKVIAGVAETVGQRTFPESPLTLRDEFAAKEFKDSPLGPVEKYKELLPTEKREVAAARPDLEKEIDERGRRRDRVRSALFDTAEDIGDRTLEKIQTEADKLSAGEITGEEFRTIALPSAFLFARGERNLMDIILEDAGIKEGERPEVTDGRSQTRADMFDYFEVLDGFPAADVNAEQKELMFEAIDKFRAELGPEREDRMDSNLGLDLKEIPEYVALQADRKLIEEAGW</sequence>
<evidence type="ECO:0008006" key="2">
    <source>
        <dbReference type="Google" id="ProtNLM"/>
    </source>
</evidence>
<gene>
    <name evidence="1" type="ORF">LCGC14_2134550</name>
</gene>
<accession>A0A0F9GWJ5</accession>
<evidence type="ECO:0000313" key="1">
    <source>
        <dbReference type="EMBL" id="KKL67482.1"/>
    </source>
</evidence>
<dbReference type="EMBL" id="LAZR01026844">
    <property type="protein sequence ID" value="KKL67482.1"/>
    <property type="molecule type" value="Genomic_DNA"/>
</dbReference>
<proteinExistence type="predicted"/>
<feature type="non-terminal residue" evidence="1">
    <location>
        <position position="1"/>
    </location>
</feature>
<organism evidence="1">
    <name type="scientific">marine sediment metagenome</name>
    <dbReference type="NCBI Taxonomy" id="412755"/>
    <lineage>
        <taxon>unclassified sequences</taxon>
        <taxon>metagenomes</taxon>
        <taxon>ecological metagenomes</taxon>
    </lineage>
</organism>
<name>A0A0F9GWJ5_9ZZZZ</name>
<reference evidence="1" key="1">
    <citation type="journal article" date="2015" name="Nature">
        <title>Complex archaea that bridge the gap between prokaryotes and eukaryotes.</title>
        <authorList>
            <person name="Spang A."/>
            <person name="Saw J.H."/>
            <person name="Jorgensen S.L."/>
            <person name="Zaremba-Niedzwiedzka K."/>
            <person name="Martijn J."/>
            <person name="Lind A.E."/>
            <person name="van Eijk R."/>
            <person name="Schleper C."/>
            <person name="Guy L."/>
            <person name="Ettema T.J."/>
        </authorList>
    </citation>
    <scope>NUCLEOTIDE SEQUENCE</scope>
</reference>
<protein>
    <recommendedName>
        <fullName evidence="2">Large polyvalent protein associated domain-containing protein</fullName>
    </recommendedName>
</protein>